<dbReference type="PANTHER" id="PTHR43591">
    <property type="entry name" value="METHYLTRANSFERASE"/>
    <property type="match status" value="1"/>
</dbReference>
<evidence type="ECO:0000313" key="4">
    <source>
        <dbReference type="Proteomes" id="UP000629468"/>
    </source>
</evidence>
<feature type="region of interest" description="Disordered" evidence="1">
    <location>
        <begin position="1"/>
        <end position="42"/>
    </location>
</feature>
<feature type="compositionally biased region" description="Basic and acidic residues" evidence="1">
    <location>
        <begin position="25"/>
        <end position="35"/>
    </location>
</feature>
<organism evidence="3 4">
    <name type="scientific">Agaricus bisporus var. burnettii</name>
    <dbReference type="NCBI Taxonomy" id="192524"/>
    <lineage>
        <taxon>Eukaryota</taxon>
        <taxon>Fungi</taxon>
        <taxon>Dikarya</taxon>
        <taxon>Basidiomycota</taxon>
        <taxon>Agaricomycotina</taxon>
        <taxon>Agaricomycetes</taxon>
        <taxon>Agaricomycetidae</taxon>
        <taxon>Agaricales</taxon>
        <taxon>Agaricineae</taxon>
        <taxon>Agaricaceae</taxon>
        <taxon>Agaricus</taxon>
    </lineage>
</organism>
<accession>A0A8H7C120</accession>
<evidence type="ECO:0000259" key="2">
    <source>
        <dbReference type="Pfam" id="PF13649"/>
    </source>
</evidence>
<dbReference type="InterPro" id="IPR041698">
    <property type="entry name" value="Methyltransf_25"/>
</dbReference>
<dbReference type="Gene3D" id="3.40.50.150">
    <property type="entry name" value="Vaccinia Virus protein VP39"/>
    <property type="match status" value="1"/>
</dbReference>
<dbReference type="AlphaFoldDB" id="A0A8H7C120"/>
<proteinExistence type="predicted"/>
<dbReference type="Pfam" id="PF13649">
    <property type="entry name" value="Methyltransf_25"/>
    <property type="match status" value="1"/>
</dbReference>
<gene>
    <name evidence="3" type="ORF">Agabi119p4_11735</name>
</gene>
<dbReference type="SUPFAM" id="SSF53335">
    <property type="entry name" value="S-adenosyl-L-methionine-dependent methyltransferases"/>
    <property type="match status" value="1"/>
</dbReference>
<dbReference type="InterPro" id="IPR029063">
    <property type="entry name" value="SAM-dependent_MTases_sf"/>
</dbReference>
<evidence type="ECO:0000313" key="3">
    <source>
        <dbReference type="EMBL" id="KAF7760040.1"/>
    </source>
</evidence>
<dbReference type="EMBL" id="JABXXO010000016">
    <property type="protein sequence ID" value="KAF7760040.1"/>
    <property type="molecule type" value="Genomic_DNA"/>
</dbReference>
<dbReference type="PANTHER" id="PTHR43591:SF50">
    <property type="entry name" value="METHYLTRANSFERASE DOMAIN-CONTAINING PROTEIN-RELATED"/>
    <property type="match status" value="1"/>
</dbReference>
<dbReference type="Proteomes" id="UP000629468">
    <property type="component" value="Unassembled WGS sequence"/>
</dbReference>
<comment type="caution">
    <text evidence="3">The sequence shown here is derived from an EMBL/GenBank/DDBJ whole genome shotgun (WGS) entry which is preliminary data.</text>
</comment>
<sequence length="377" mass="42256">MPTAVPYHRESDSESDSGSEGPEAPSHDYAHRDDSPDSVQELDPIEFPDYFLEHNGRLFHSSLTAPYPLPVDTPEQERLNALNTLVKHMIGARYTTEGPVPQILAQEPDKRKQALDICHGTGKWVMEMAENFPHVLFTGVDIVPIATRYPLPNVTFEVGDIIEEFRWSDSAFDFVHARDIALSVRDYRTILPDVARVLRSGGVFFSGEWELKARHQLDSRQPAGGAFDDPCPLSRRFFQVVNAALESRGILTDVSHISGYLHDTGDFHHIQSSSMFIPVGGWHDDPRLADLGAKLLFVQTRFADSIKPLLRQMGNSEDFIEGLTSDFVNEIGLVDIATQMVLTSTSPPGILPFGIMTHAFFRLPKSNRYPCLYKFST</sequence>
<name>A0A8H7C120_AGABI</name>
<dbReference type="CDD" id="cd02440">
    <property type="entry name" value="AdoMet_MTases"/>
    <property type="match status" value="1"/>
</dbReference>
<feature type="domain" description="Methyltransferase" evidence="2">
    <location>
        <begin position="115"/>
        <end position="202"/>
    </location>
</feature>
<protein>
    <recommendedName>
        <fullName evidence="2">Methyltransferase domain-containing protein</fullName>
    </recommendedName>
</protein>
<reference evidence="3 4" key="1">
    <citation type="journal article" name="Sci. Rep.">
        <title>Telomere-to-telomere assembled and centromere annotated genomes of the two main subspecies of the button mushroom Agaricus bisporus reveal especially polymorphic chromosome ends.</title>
        <authorList>
            <person name="Sonnenberg A.S.M."/>
            <person name="Sedaghat-Telgerd N."/>
            <person name="Lavrijssen B."/>
            <person name="Ohm R.A."/>
            <person name="Hendrickx P.M."/>
            <person name="Scholtmeijer K."/>
            <person name="Baars J.J.P."/>
            <person name="van Peer A."/>
        </authorList>
    </citation>
    <scope>NUCLEOTIDE SEQUENCE [LARGE SCALE GENOMIC DNA]</scope>
    <source>
        <strain evidence="3 4">H119_p4</strain>
    </source>
</reference>
<evidence type="ECO:0000256" key="1">
    <source>
        <dbReference type="SAM" id="MobiDB-lite"/>
    </source>
</evidence>